<dbReference type="EMBL" id="GG663742">
    <property type="protein sequence ID" value="EEH55560.1"/>
    <property type="molecule type" value="Genomic_DNA"/>
</dbReference>
<dbReference type="KEGG" id="mpp:MICPUCDRAFT_60354"/>
<feature type="compositionally biased region" description="Low complexity" evidence="1">
    <location>
        <begin position="14"/>
        <end position="24"/>
    </location>
</feature>
<evidence type="ECO:0000259" key="2">
    <source>
        <dbReference type="Pfam" id="PF18181"/>
    </source>
</evidence>
<feature type="region of interest" description="Disordered" evidence="1">
    <location>
        <begin position="1"/>
        <end position="83"/>
    </location>
</feature>
<keyword evidence="4" id="KW-1185">Reference proteome</keyword>
<feature type="region of interest" description="Disordered" evidence="1">
    <location>
        <begin position="821"/>
        <end position="887"/>
    </location>
</feature>
<evidence type="ECO:0000313" key="4">
    <source>
        <dbReference type="Proteomes" id="UP000001876"/>
    </source>
</evidence>
<feature type="compositionally biased region" description="Acidic residues" evidence="1">
    <location>
        <begin position="769"/>
        <end position="779"/>
    </location>
</feature>
<evidence type="ECO:0000256" key="1">
    <source>
        <dbReference type="SAM" id="MobiDB-lite"/>
    </source>
</evidence>
<dbReference type="InterPro" id="IPR040884">
    <property type="entry name" value="SLATT_1"/>
</dbReference>
<feature type="region of interest" description="Disordered" evidence="1">
    <location>
        <begin position="268"/>
        <end position="288"/>
    </location>
</feature>
<feature type="compositionally biased region" description="Basic and acidic residues" evidence="1">
    <location>
        <begin position="1318"/>
        <end position="1331"/>
    </location>
</feature>
<dbReference type="Proteomes" id="UP000001876">
    <property type="component" value="Unassembled WGS sequence"/>
</dbReference>
<reference evidence="3 4" key="1">
    <citation type="journal article" date="2009" name="Science">
        <title>Green evolution and dynamic adaptations revealed by genomes of the marine picoeukaryotes Micromonas.</title>
        <authorList>
            <person name="Worden A.Z."/>
            <person name="Lee J.H."/>
            <person name="Mock T."/>
            <person name="Rouze P."/>
            <person name="Simmons M.P."/>
            <person name="Aerts A.L."/>
            <person name="Allen A.E."/>
            <person name="Cuvelier M.L."/>
            <person name="Derelle E."/>
            <person name="Everett M.V."/>
            <person name="Foulon E."/>
            <person name="Grimwood J."/>
            <person name="Gundlach H."/>
            <person name="Henrissat B."/>
            <person name="Napoli C."/>
            <person name="McDonald S.M."/>
            <person name="Parker M.S."/>
            <person name="Rombauts S."/>
            <person name="Salamov A."/>
            <person name="Von Dassow P."/>
            <person name="Badger J.H."/>
            <person name="Coutinho P.M."/>
            <person name="Demir E."/>
            <person name="Dubchak I."/>
            <person name="Gentemann C."/>
            <person name="Eikrem W."/>
            <person name="Gready J.E."/>
            <person name="John U."/>
            <person name="Lanier W."/>
            <person name="Lindquist E.A."/>
            <person name="Lucas S."/>
            <person name="Mayer K.F."/>
            <person name="Moreau H."/>
            <person name="Not F."/>
            <person name="Otillar R."/>
            <person name="Panaud O."/>
            <person name="Pangilinan J."/>
            <person name="Paulsen I."/>
            <person name="Piegu B."/>
            <person name="Poliakov A."/>
            <person name="Robbens S."/>
            <person name="Schmutz J."/>
            <person name="Toulza E."/>
            <person name="Wyss T."/>
            <person name="Zelensky A."/>
            <person name="Zhou K."/>
            <person name="Armbrust E.V."/>
            <person name="Bhattacharya D."/>
            <person name="Goodenough U.W."/>
            <person name="Van de Peer Y."/>
            <person name="Grigoriev I.V."/>
        </authorList>
    </citation>
    <scope>NUCLEOTIDE SEQUENCE [LARGE SCALE GENOMIC DNA]</scope>
    <source>
        <strain evidence="3 4">CCMP1545</strain>
    </source>
</reference>
<evidence type="ECO:0000313" key="3">
    <source>
        <dbReference type="EMBL" id="EEH55560.1"/>
    </source>
</evidence>
<organism evidence="4">
    <name type="scientific">Micromonas pusilla (strain CCMP1545)</name>
    <name type="common">Picoplanktonic green alga</name>
    <dbReference type="NCBI Taxonomy" id="564608"/>
    <lineage>
        <taxon>Eukaryota</taxon>
        <taxon>Viridiplantae</taxon>
        <taxon>Chlorophyta</taxon>
        <taxon>Mamiellophyceae</taxon>
        <taxon>Mamiellales</taxon>
        <taxon>Mamiellaceae</taxon>
        <taxon>Micromonas</taxon>
    </lineage>
</organism>
<feature type="compositionally biased region" description="Basic residues" evidence="1">
    <location>
        <begin position="844"/>
        <end position="859"/>
    </location>
</feature>
<dbReference type="RefSeq" id="XP_003060791.1">
    <property type="nucleotide sequence ID" value="XM_003060745.1"/>
</dbReference>
<feature type="compositionally biased region" description="Pro residues" evidence="1">
    <location>
        <begin position="1"/>
        <end position="13"/>
    </location>
</feature>
<feature type="region of interest" description="Disordered" evidence="1">
    <location>
        <begin position="1306"/>
        <end position="1331"/>
    </location>
</feature>
<dbReference type="OrthoDB" id="502528at2759"/>
<accession>C1MY06</accession>
<feature type="region of interest" description="Disordered" evidence="1">
    <location>
        <begin position="750"/>
        <end position="782"/>
    </location>
</feature>
<feature type="compositionally biased region" description="Pro residues" evidence="1">
    <location>
        <begin position="64"/>
        <end position="73"/>
    </location>
</feature>
<dbReference type="OMA" id="VIIVCER"/>
<protein>
    <submittedName>
        <fullName evidence="3">Predicted protein</fullName>
    </submittedName>
</protein>
<proteinExistence type="predicted"/>
<dbReference type="Pfam" id="PF18181">
    <property type="entry name" value="SLATT_1"/>
    <property type="match status" value="1"/>
</dbReference>
<dbReference type="GeneID" id="9686228"/>
<gene>
    <name evidence="3" type="ORF">MICPUCDRAFT_60354</name>
</gene>
<sequence>MSAEPPPDPPPKAAAPKTASWKTPLATAAPTDEVARTPAPPPALKSSSNAATAAKRKQQTSPATPAPSGPPKTPSHDVNGGPMTLTELAVPLRSRIWDLTDGRLVNGEWTRYDWKPNSDLKILEPFGGTVAEFETAMRTELDLPEREAPGVQFIKMIAEHEKYRDAHRKATKSAPVVGLFGGSLVGVTTPMWEVADSEGDLRREFSTSEDAEMYVKRNVEIKVTKVKNIIRAADAFSSSIKEEAGGGRELREGLRAAQAAAAKEAAEEAAAIGGGGGSSSSSIPMPSTRTQVRWTMKATFDCEAAIATAASRSDAHPDQIPELEARLRKIVRGDVDSELAPRKKRLRSQVQDAIQVFAQVIEDEDGICVCDFKKALITEPIGPQPAPGVAETLEEEYERKRAAFFDEKIMNFQTLRDEPVIMLGQALRRMRPLRPRVIIVCERSTMEATLRKLREEAMRGGRGLRHLYPAMGWVVVPNGTNIPHAKANLMIALARVLHRHSLAVACSGSVGVLQQMNQAALWDVPMMVLHGSGGLSDIWMKMWPRRLVEGFEANKVHEALQSCAGYRVDMESAHQVREVLKKGTMMLHSIDANSNAFERLFRIELNGDQLIETALKRLSSYGLTIKVYAKYKKPIATLAIYVGLAATLASVFVSNLEVFGSESNQNYSGDTFRWIAVIAPAILVILNSVENFVNLNSMLVIAERAKAKVESLLYIYRLRALQFSDNFIDQERDKRAKMQRLALAMKAKDPTKAMSTRKKKFQTGGLSDSDSEMDDEDAGQESGDIITLRQAKLAEFLESINKDFSESGAVLLELAKIGGLGPTTKKQQKKQEKDALLGNATKQSLKHRRRVPSKSRAQKQTKPIVPEPSLADDSDDDLNPNMLSPLSMLESMTGPMVRDLEQAQADAIRASGLRDFRGGEYGGDVVSIPGQRFSRDAQTVLDVEGRRVDVPGVGIRTEGGAGVAVPDTRARLPSSGEITGEITDAATAGMTDEERHAMEYYLRRAGVDPSNVPGLPRFDGRQIGAAGGEYAIPPVNYDLLSPRSFETPGGRVAIPGYDFGFGGTEFATPKFRVPDGDEMADYVDARGRRVVAASAAAALRRAPKTPSSTRAKQLMARGKVAQEKADEAKGVFGLFFPPPKKRTHREENAAAKEELKEFEESAWSTSTREYVRFRLSLKLKEFRLMHNLLFKWSLLMQMVMYILSATGSVLATIGQPQWVAITVAVGQAAQQWLRQNRIEERRIAYRQASAELADAKMKWEAVPMEKRAMQSKIDDLVRRVETAIVSVVEPLPTQVNCPSLEVLIERTESGSGSGSGSGERESKGGGKDVDF</sequence>
<feature type="domain" description="SMODS and SLOG-associating 2TM effector" evidence="2">
    <location>
        <begin position="1176"/>
        <end position="1284"/>
    </location>
</feature>
<name>C1MY06_MICPC</name>